<organism evidence="2 3">
    <name type="scientific">Amycolatopsis carbonis</name>
    <dbReference type="NCBI Taxonomy" id="715471"/>
    <lineage>
        <taxon>Bacteria</taxon>
        <taxon>Bacillati</taxon>
        <taxon>Actinomycetota</taxon>
        <taxon>Actinomycetes</taxon>
        <taxon>Pseudonocardiales</taxon>
        <taxon>Pseudonocardiaceae</taxon>
        <taxon>Amycolatopsis</taxon>
    </lineage>
</organism>
<feature type="chain" id="PRO_5040948981" evidence="1">
    <location>
        <begin position="22"/>
        <end position="114"/>
    </location>
</feature>
<evidence type="ECO:0000256" key="1">
    <source>
        <dbReference type="SAM" id="SignalP"/>
    </source>
</evidence>
<dbReference type="AlphaFoldDB" id="A0A9Y2MZH1"/>
<evidence type="ECO:0000313" key="2">
    <source>
        <dbReference type="EMBL" id="WIX82598.1"/>
    </source>
</evidence>
<evidence type="ECO:0000313" key="3">
    <source>
        <dbReference type="Proteomes" id="UP001236014"/>
    </source>
</evidence>
<protein>
    <submittedName>
        <fullName evidence="2">Uncharacterized protein</fullName>
    </submittedName>
</protein>
<keyword evidence="1" id="KW-0732">Signal</keyword>
<dbReference type="RefSeq" id="WP_285973163.1">
    <property type="nucleotide sequence ID" value="NZ_CP127294.1"/>
</dbReference>
<accession>A0A9Y2MZH1</accession>
<name>A0A9Y2MZH1_9PSEU</name>
<dbReference type="KEGG" id="acab:QRX50_18395"/>
<dbReference type="EMBL" id="CP127294">
    <property type="protein sequence ID" value="WIX82598.1"/>
    <property type="molecule type" value="Genomic_DNA"/>
</dbReference>
<dbReference type="Proteomes" id="UP001236014">
    <property type="component" value="Chromosome"/>
</dbReference>
<keyword evidence="3" id="KW-1185">Reference proteome</keyword>
<feature type="signal peptide" evidence="1">
    <location>
        <begin position="1"/>
        <end position="21"/>
    </location>
</feature>
<gene>
    <name evidence="2" type="ORF">QRX50_18395</name>
</gene>
<proteinExistence type="predicted"/>
<reference evidence="2 3" key="1">
    <citation type="submission" date="2023-06" db="EMBL/GenBank/DDBJ databases">
        <authorList>
            <person name="Oyuntsetseg B."/>
            <person name="Kim S.B."/>
        </authorList>
    </citation>
    <scope>NUCLEOTIDE SEQUENCE [LARGE SCALE GENOMIC DNA]</scope>
    <source>
        <strain evidence="2 3">2-15</strain>
    </source>
</reference>
<sequence length="114" mass="12041">MNKVVAALLLPALLLPLAACGTKSYTYDTKFAVDGKGTAKVSLEYPGGKGPHVSTEKLPAVIGLIPEGLGKVTMHVQAQDGPVTCRIIVEQKQMDQKSGKDVTCATELTEDTEN</sequence>